<dbReference type="SMART" id="SM00369">
    <property type="entry name" value="LRR_TYP"/>
    <property type="match status" value="3"/>
</dbReference>
<dbReference type="InterPro" id="IPR003591">
    <property type="entry name" value="Leu-rich_rpt_typical-subtyp"/>
</dbReference>
<dbReference type="AlphaFoldDB" id="A0AAD8H8F8"/>
<dbReference type="GO" id="GO:0051707">
    <property type="term" value="P:response to other organism"/>
    <property type="evidence" value="ECO:0007669"/>
    <property type="project" value="UniProtKB-ARBA"/>
</dbReference>
<dbReference type="InterPro" id="IPR032675">
    <property type="entry name" value="LRR_dom_sf"/>
</dbReference>
<dbReference type="Gene3D" id="3.80.10.10">
    <property type="entry name" value="Ribonuclease Inhibitor"/>
    <property type="match status" value="2"/>
</dbReference>
<keyword evidence="6" id="KW-1133">Transmembrane helix</keyword>
<gene>
    <name evidence="9" type="ORF">POM88_046402</name>
</gene>
<dbReference type="PANTHER" id="PTHR48065:SF23">
    <property type="entry name" value="LEUCINE-RICH REPEAT-CONTAINING N-TERMINAL PLANT-TYPE DOMAIN-CONTAINING PROTEIN"/>
    <property type="match status" value="1"/>
</dbReference>
<sequence length="437" mass="48097">MFLISTDIPQWISTQKNLDFLELSDNQLTGKFPLWLAEMEIEILLLLGNKLSGSIPSRLFQSSRLSILALSRNKFSGELPKNIGDATKIRVLVLSANNLSGAIPKSVADIPRLELLDLSKNRFSGNILPVFDPNGSLAYVDFSSNELSGDIPASFCTRISFLALGGNKFSGKLPRDLTNMYGLVYLDLHDNNITGNFPEFLSEMPNLQVLSVRNNSLHGSLPPKLFFNQSLLQILDISSNNLVGRIPSELGNLKGMSGTLVRYMGALSNDELHLDVMEGTITSNDGMLTFTMEINDLIVNWKNAIQGLPSLKRYLYTLLDLSKNKLSGEIPTSLGNLKGLKLLNISNNRLSGCIPQSFGDLESIETLDLSNNNISGTIPQSFRKLNQLSVFDVSNNKLSGKIPRGGQMDTMNYPSYFVNNSGLCGMQIRVKCSAIQH</sequence>
<dbReference type="FunFam" id="3.80.10.10:FF:000041">
    <property type="entry name" value="LRR receptor-like serine/threonine-protein kinase ERECTA"/>
    <property type="match status" value="1"/>
</dbReference>
<dbReference type="GO" id="GO:0016301">
    <property type="term" value="F:kinase activity"/>
    <property type="evidence" value="ECO:0007669"/>
    <property type="project" value="UniProtKB-KW"/>
</dbReference>
<keyword evidence="4" id="KW-0732">Signal</keyword>
<keyword evidence="9" id="KW-0675">Receptor</keyword>
<dbReference type="SUPFAM" id="SSF52047">
    <property type="entry name" value="RNI-like"/>
    <property type="match status" value="1"/>
</dbReference>
<evidence type="ECO:0000313" key="9">
    <source>
        <dbReference type="EMBL" id="KAK1361928.1"/>
    </source>
</evidence>
<reference evidence="9" key="2">
    <citation type="submission" date="2023-05" db="EMBL/GenBank/DDBJ databases">
        <authorList>
            <person name="Schelkunov M.I."/>
        </authorList>
    </citation>
    <scope>NUCLEOTIDE SEQUENCE</scope>
    <source>
        <strain evidence="9">Hsosn_3</strain>
        <tissue evidence="9">Leaf</tissue>
    </source>
</reference>
<dbReference type="Pfam" id="PF00560">
    <property type="entry name" value="LRR_1"/>
    <property type="match status" value="3"/>
</dbReference>
<evidence type="ECO:0000256" key="5">
    <source>
        <dbReference type="ARBA" id="ARBA00022737"/>
    </source>
</evidence>
<comment type="caution">
    <text evidence="9">The sequence shown here is derived from an EMBL/GenBank/DDBJ whole genome shotgun (WGS) entry which is preliminary data.</text>
</comment>
<evidence type="ECO:0000256" key="6">
    <source>
        <dbReference type="ARBA" id="ARBA00022989"/>
    </source>
</evidence>
<protein>
    <submittedName>
        <fullName evidence="9">Lrr receptor-like serinethreonine-protein kinase erecta</fullName>
    </submittedName>
</protein>
<keyword evidence="3" id="KW-0812">Transmembrane</keyword>
<evidence type="ECO:0000256" key="2">
    <source>
        <dbReference type="ARBA" id="ARBA00022614"/>
    </source>
</evidence>
<keyword evidence="8" id="KW-0325">Glycoprotein</keyword>
<keyword evidence="9" id="KW-0808">Transferase</keyword>
<dbReference type="EMBL" id="JAUIZM010000010">
    <property type="protein sequence ID" value="KAK1361928.1"/>
    <property type="molecule type" value="Genomic_DNA"/>
</dbReference>
<keyword evidence="10" id="KW-1185">Reference proteome</keyword>
<dbReference type="GO" id="GO:0016020">
    <property type="term" value="C:membrane"/>
    <property type="evidence" value="ECO:0007669"/>
    <property type="project" value="UniProtKB-SubCell"/>
</dbReference>
<dbReference type="Pfam" id="PF13855">
    <property type="entry name" value="LRR_8"/>
    <property type="match status" value="3"/>
</dbReference>
<evidence type="ECO:0000256" key="3">
    <source>
        <dbReference type="ARBA" id="ARBA00022692"/>
    </source>
</evidence>
<comment type="subcellular location">
    <subcellularLocation>
        <location evidence="1">Membrane</location>
        <topology evidence="1">Single-pass membrane protein</topology>
    </subcellularLocation>
</comment>
<dbReference type="InterPro" id="IPR001611">
    <property type="entry name" value="Leu-rich_rpt"/>
</dbReference>
<dbReference type="Proteomes" id="UP001237642">
    <property type="component" value="Unassembled WGS sequence"/>
</dbReference>
<evidence type="ECO:0000256" key="7">
    <source>
        <dbReference type="ARBA" id="ARBA00023136"/>
    </source>
</evidence>
<accession>A0AAD8H8F8</accession>
<dbReference type="PRINTS" id="PR00019">
    <property type="entry name" value="LEURICHRPT"/>
</dbReference>
<evidence type="ECO:0000256" key="1">
    <source>
        <dbReference type="ARBA" id="ARBA00004167"/>
    </source>
</evidence>
<keyword evidence="9" id="KW-0418">Kinase</keyword>
<dbReference type="PANTHER" id="PTHR48065">
    <property type="entry name" value="OS10G0469600 PROTEIN"/>
    <property type="match status" value="1"/>
</dbReference>
<name>A0AAD8H8F8_9APIA</name>
<proteinExistence type="predicted"/>
<keyword evidence="2" id="KW-0433">Leucine-rich repeat</keyword>
<reference evidence="9" key="1">
    <citation type="submission" date="2023-02" db="EMBL/GenBank/DDBJ databases">
        <title>Genome of toxic invasive species Heracleum sosnowskyi carries increased number of genes despite the absence of recent whole-genome duplications.</title>
        <authorList>
            <person name="Schelkunov M."/>
            <person name="Shtratnikova V."/>
            <person name="Makarenko M."/>
            <person name="Klepikova A."/>
            <person name="Omelchenko D."/>
            <person name="Novikova G."/>
            <person name="Obukhova E."/>
            <person name="Bogdanov V."/>
            <person name="Penin A."/>
            <person name="Logacheva M."/>
        </authorList>
    </citation>
    <scope>NUCLEOTIDE SEQUENCE</scope>
    <source>
        <strain evidence="9">Hsosn_3</strain>
        <tissue evidence="9">Leaf</tissue>
    </source>
</reference>
<keyword evidence="5" id="KW-0677">Repeat</keyword>
<evidence type="ECO:0000256" key="4">
    <source>
        <dbReference type="ARBA" id="ARBA00022729"/>
    </source>
</evidence>
<organism evidence="9 10">
    <name type="scientific">Heracleum sosnowskyi</name>
    <dbReference type="NCBI Taxonomy" id="360622"/>
    <lineage>
        <taxon>Eukaryota</taxon>
        <taxon>Viridiplantae</taxon>
        <taxon>Streptophyta</taxon>
        <taxon>Embryophyta</taxon>
        <taxon>Tracheophyta</taxon>
        <taxon>Spermatophyta</taxon>
        <taxon>Magnoliopsida</taxon>
        <taxon>eudicotyledons</taxon>
        <taxon>Gunneridae</taxon>
        <taxon>Pentapetalae</taxon>
        <taxon>asterids</taxon>
        <taxon>campanulids</taxon>
        <taxon>Apiales</taxon>
        <taxon>Apiaceae</taxon>
        <taxon>Apioideae</taxon>
        <taxon>apioid superclade</taxon>
        <taxon>Tordylieae</taxon>
        <taxon>Tordyliinae</taxon>
        <taxon>Heracleum</taxon>
    </lineage>
</organism>
<evidence type="ECO:0000313" key="10">
    <source>
        <dbReference type="Proteomes" id="UP001237642"/>
    </source>
</evidence>
<evidence type="ECO:0000256" key="8">
    <source>
        <dbReference type="ARBA" id="ARBA00023180"/>
    </source>
</evidence>
<dbReference type="FunFam" id="3.80.10.10:FF:000095">
    <property type="entry name" value="LRR receptor-like serine/threonine-protein kinase GSO1"/>
    <property type="match status" value="1"/>
</dbReference>
<dbReference type="GO" id="GO:0006952">
    <property type="term" value="P:defense response"/>
    <property type="evidence" value="ECO:0007669"/>
    <property type="project" value="UniProtKB-ARBA"/>
</dbReference>
<keyword evidence="7" id="KW-0472">Membrane</keyword>